<feature type="chain" id="PRO_5034299736" description="lytic cellulose monooxygenase (C4-dehydrogenating)" evidence="21">
    <location>
        <begin position="20"/>
        <end position="762"/>
    </location>
</feature>
<sequence>MGIITPSSLLLSLATLVASHGHVDWLVADNVAYRGWDSPAFTYSPPTYPVVGWKIDAPDNGFVEPVNFGTGDIICHKNGSPAGGHATVPAGAKIQLVWNTWPESHKGPVIDYLAKCSGNCESVDKTSLNFFKISAGGLIDMSLSNGKWADDVLMANNFTWTVQIPSNLAPGNYVLRHEIIALHSGGNVNGAQAYPQCFNLQVTGGGSLAPAGVKGTALYKSDDPGILFNLYTSPLVYPIPGPTLAAGISSSTAAQSTARPTATSSATAPGGGSGSSPTTARTTTAAAPATTTTARTTTTTAAGGGSGGTTVPKYGQCGGIGYTGSTTCASGSTCQVLNEYYSQCHMPLIQERWGKYGVKSWSVTKFQPGADGAKPLYAFGSVVYWDNLEQIKTAFGGPEVGEIMGDVANFSNKEPIFLTGESSRVIMRLTTKSILCAFAGLATANPLDWLGIASWDVEGYAKDNPLGKTTGGKGGPTVTVSTIPELQTAVAGTDPRTVVLKGSLELPARLKVGSNKSLVGYKTTAHITGKGVDVFNSTNVILQNLKISHILDNDCITIRNSTRVWVDHNEFTSDITKGPDFYDGQVDIIRASDWITVSWNYFHDHWKSSLVGNDATFRDLDSGHLHVTYHHNHWRNEGTRGPAGRFGRQHIYNNLYEDFLYQAIHSRSDNQVLVEGNVFRGNTREALSTYGLVIPDDSPNTCTCGDEELDGFANLGAPNDWGKAGVNITQKGDFYKAPYKFKLTPLPLVAPIVKIGAGVGRV</sequence>
<dbReference type="SMART" id="SM00656">
    <property type="entry name" value="Amb_all"/>
    <property type="match status" value="1"/>
</dbReference>
<comment type="cofactor">
    <cofactor evidence="1">
        <name>Cu(2+)</name>
        <dbReference type="ChEBI" id="CHEBI:29036"/>
    </cofactor>
</comment>
<evidence type="ECO:0000256" key="7">
    <source>
        <dbReference type="ARBA" id="ARBA00022729"/>
    </source>
</evidence>
<dbReference type="InterPro" id="IPR011050">
    <property type="entry name" value="Pectin_lyase_fold/virulence"/>
</dbReference>
<dbReference type="GO" id="GO:0005576">
    <property type="term" value="C:extracellular region"/>
    <property type="evidence" value="ECO:0007669"/>
    <property type="project" value="UniProtKB-SubCell"/>
</dbReference>
<evidence type="ECO:0000259" key="22">
    <source>
        <dbReference type="PROSITE" id="PS51164"/>
    </source>
</evidence>
<evidence type="ECO:0000256" key="19">
    <source>
        <dbReference type="RuleBase" id="RU361173"/>
    </source>
</evidence>
<proteinExistence type="inferred from homology"/>
<comment type="similarity">
    <text evidence="16">Belongs to the polysaccharide monooxygenase AA9 family.</text>
</comment>
<name>A0A8H4FGC3_COLGL</name>
<dbReference type="GO" id="GO:0004497">
    <property type="term" value="F:monooxygenase activity"/>
    <property type="evidence" value="ECO:0007669"/>
    <property type="project" value="UniProtKB-KW"/>
</dbReference>
<dbReference type="EC" id="1.14.99.56" evidence="18"/>
<dbReference type="SMART" id="SM00236">
    <property type="entry name" value="fCBD"/>
    <property type="match status" value="1"/>
</dbReference>
<dbReference type="SUPFAM" id="SSF51126">
    <property type="entry name" value="Pectin lyase-like"/>
    <property type="match status" value="1"/>
</dbReference>
<evidence type="ECO:0000256" key="8">
    <source>
        <dbReference type="ARBA" id="ARBA00023001"/>
    </source>
</evidence>
<evidence type="ECO:0000256" key="6">
    <source>
        <dbReference type="ARBA" id="ARBA00022723"/>
    </source>
</evidence>
<dbReference type="InterPro" id="IPR035971">
    <property type="entry name" value="CBD_sf"/>
</dbReference>
<comment type="catalytic activity">
    <reaction evidence="17">
        <text>[(1-&gt;4)-beta-D-glucosyl]n+m + reduced acceptor + O2 = 4-dehydro-beta-D-glucosyl-[(1-&gt;4)-beta-D-glucosyl]n-1 + [(1-&gt;4)-beta-D-glucosyl]m + acceptor + H2O.</text>
        <dbReference type="EC" id="1.14.99.56"/>
    </reaction>
</comment>
<keyword evidence="7 21" id="KW-0732">Signal</keyword>
<feature type="signal peptide" evidence="21">
    <location>
        <begin position="1"/>
        <end position="19"/>
    </location>
</feature>
<accession>A0A8H4FGC3</accession>
<reference evidence="23" key="1">
    <citation type="journal article" date="2020" name="Phytopathology">
        <title>Genome sequence and comparative analysis of Colletotrichum gloeosporioides isolated from Liriodendron leaves.</title>
        <authorList>
            <person name="Fu F.F."/>
            <person name="Hao Z."/>
            <person name="Wang P."/>
            <person name="Lu Y."/>
            <person name="Xue L.J."/>
            <person name="Wei G."/>
            <person name="Tian Y."/>
            <person name="Baishi H."/>
            <person name="Xu H."/>
            <person name="Shi J."/>
            <person name="Cheng T."/>
            <person name="Wang G."/>
            <person name="Yi Y."/>
            <person name="Chen J."/>
        </authorList>
    </citation>
    <scope>NUCLEOTIDE SEQUENCE</scope>
    <source>
        <strain evidence="23">Lc1</strain>
    </source>
</reference>
<keyword evidence="13 19" id="KW-0456">Lyase</keyword>
<dbReference type="RefSeq" id="XP_045259129.1">
    <property type="nucleotide sequence ID" value="XM_045401204.1"/>
</dbReference>
<keyword evidence="6" id="KW-0479">Metal-binding</keyword>
<dbReference type="Pfam" id="PF03443">
    <property type="entry name" value="AA9"/>
    <property type="match status" value="1"/>
</dbReference>
<feature type="domain" description="CBM1" evidence="22">
    <location>
        <begin position="309"/>
        <end position="345"/>
    </location>
</feature>
<evidence type="ECO:0000313" key="24">
    <source>
        <dbReference type="Proteomes" id="UP000613401"/>
    </source>
</evidence>
<evidence type="ECO:0000256" key="5">
    <source>
        <dbReference type="ARBA" id="ARBA00022525"/>
    </source>
</evidence>
<dbReference type="Gene3D" id="3.30.70.100">
    <property type="match status" value="1"/>
</dbReference>
<comment type="subcellular location">
    <subcellularLocation>
        <location evidence="2 19">Secreted</location>
    </subcellularLocation>
</comment>
<dbReference type="GO" id="GO:0016829">
    <property type="term" value="F:lyase activity"/>
    <property type="evidence" value="ECO:0007669"/>
    <property type="project" value="UniProtKB-KW"/>
</dbReference>
<reference evidence="23" key="2">
    <citation type="submission" date="2020-03" db="EMBL/GenBank/DDBJ databases">
        <authorList>
            <person name="Fu F.-F."/>
            <person name="Chen J."/>
        </authorList>
    </citation>
    <scope>NUCLEOTIDE SEQUENCE</scope>
    <source>
        <strain evidence="23">Lc1</strain>
    </source>
</reference>
<dbReference type="InterPro" id="IPR049892">
    <property type="entry name" value="AA9"/>
</dbReference>
<dbReference type="InterPro" id="IPR000254">
    <property type="entry name" value="CBD"/>
</dbReference>
<organism evidence="23 24">
    <name type="scientific">Colletotrichum gloeosporioides</name>
    <name type="common">Anthracnose fungus</name>
    <name type="synonym">Glomerella cingulata</name>
    <dbReference type="NCBI Taxonomy" id="474922"/>
    <lineage>
        <taxon>Eukaryota</taxon>
        <taxon>Fungi</taxon>
        <taxon>Dikarya</taxon>
        <taxon>Ascomycota</taxon>
        <taxon>Pezizomycotina</taxon>
        <taxon>Sordariomycetes</taxon>
        <taxon>Hypocreomycetidae</taxon>
        <taxon>Glomerellales</taxon>
        <taxon>Glomerellaceae</taxon>
        <taxon>Colletotrichum</taxon>
        <taxon>Colletotrichum gloeosporioides species complex</taxon>
    </lineage>
</organism>
<dbReference type="GO" id="GO:0030245">
    <property type="term" value="P:cellulose catabolic process"/>
    <property type="evidence" value="ECO:0007669"/>
    <property type="project" value="UniProtKB-KW"/>
</dbReference>
<evidence type="ECO:0000256" key="20">
    <source>
        <dbReference type="SAM" id="MobiDB-lite"/>
    </source>
</evidence>
<evidence type="ECO:0000256" key="12">
    <source>
        <dbReference type="ARBA" id="ARBA00023157"/>
    </source>
</evidence>
<keyword evidence="9" id="KW-0560">Oxidoreductase</keyword>
<dbReference type="Proteomes" id="UP000613401">
    <property type="component" value="Unassembled WGS sequence"/>
</dbReference>
<keyword evidence="24" id="KW-1185">Reference proteome</keyword>
<keyword evidence="11 23" id="KW-0503">Monooxygenase</keyword>
<keyword evidence="12" id="KW-1015">Disulfide bond</keyword>
<evidence type="ECO:0000256" key="9">
    <source>
        <dbReference type="ARBA" id="ARBA00023002"/>
    </source>
</evidence>
<dbReference type="PANTHER" id="PTHR33353">
    <property type="entry name" value="PUTATIVE (AFU_ORTHOLOGUE AFUA_1G12560)-RELATED"/>
    <property type="match status" value="1"/>
</dbReference>
<dbReference type="PROSITE" id="PS00562">
    <property type="entry name" value="CBM1_1"/>
    <property type="match status" value="1"/>
</dbReference>
<dbReference type="InterPro" id="IPR002022">
    <property type="entry name" value="Pec_lyase"/>
</dbReference>
<evidence type="ECO:0000256" key="13">
    <source>
        <dbReference type="ARBA" id="ARBA00023239"/>
    </source>
</evidence>
<keyword evidence="8" id="KW-0136">Cellulose degradation</keyword>
<evidence type="ECO:0000256" key="18">
    <source>
        <dbReference type="ARBA" id="ARBA00047174"/>
    </source>
</evidence>
<dbReference type="NCBIfam" id="TIGR02118">
    <property type="entry name" value="EthD family reductase"/>
    <property type="match status" value="1"/>
</dbReference>
<dbReference type="Gene3D" id="2.70.50.70">
    <property type="match status" value="1"/>
</dbReference>
<keyword evidence="5 19" id="KW-0964">Secreted</keyword>
<evidence type="ECO:0000256" key="3">
    <source>
        <dbReference type="ARBA" id="ARBA00005986"/>
    </source>
</evidence>
<keyword evidence="10" id="KW-0186">Copper</keyword>
<evidence type="ECO:0000256" key="11">
    <source>
        <dbReference type="ARBA" id="ARBA00023033"/>
    </source>
</evidence>
<gene>
    <name evidence="23" type="ORF">GCG54_00001077</name>
</gene>
<feature type="region of interest" description="Disordered" evidence="20">
    <location>
        <begin position="250"/>
        <end position="308"/>
    </location>
</feature>
<evidence type="ECO:0000256" key="21">
    <source>
        <dbReference type="SAM" id="SignalP"/>
    </source>
</evidence>
<dbReference type="SUPFAM" id="SSF57180">
    <property type="entry name" value="Cellulose-binding domain"/>
    <property type="match status" value="1"/>
</dbReference>
<dbReference type="GO" id="GO:0030248">
    <property type="term" value="F:cellulose binding"/>
    <property type="evidence" value="ECO:0007669"/>
    <property type="project" value="InterPro"/>
</dbReference>
<dbReference type="PROSITE" id="PS51164">
    <property type="entry name" value="CBM1_2"/>
    <property type="match status" value="1"/>
</dbReference>
<keyword evidence="14 19" id="KW-0119">Carbohydrate metabolism</keyword>
<comment type="similarity">
    <text evidence="3">Belongs to the tpcK family.</text>
</comment>
<dbReference type="InterPro" id="IPR011008">
    <property type="entry name" value="Dimeric_a/b-barrel"/>
</dbReference>
<keyword evidence="15 19" id="KW-0624">Polysaccharide degradation</keyword>
<feature type="compositionally biased region" description="Low complexity" evidence="20">
    <location>
        <begin position="250"/>
        <end position="268"/>
    </location>
</feature>
<dbReference type="SUPFAM" id="SSF54909">
    <property type="entry name" value="Dimeric alpha+beta barrel"/>
    <property type="match status" value="1"/>
</dbReference>
<dbReference type="CDD" id="cd21175">
    <property type="entry name" value="LPMO_AA9"/>
    <property type="match status" value="1"/>
</dbReference>
<protein>
    <recommendedName>
        <fullName evidence="18">lytic cellulose monooxygenase (C4-dehydrogenating)</fullName>
        <ecNumber evidence="18">1.14.99.56</ecNumber>
    </recommendedName>
</protein>
<evidence type="ECO:0000256" key="4">
    <source>
        <dbReference type="ARBA" id="ARBA00010980"/>
    </source>
</evidence>
<dbReference type="InterPro" id="IPR012334">
    <property type="entry name" value="Pectin_lyas_fold"/>
</dbReference>
<evidence type="ECO:0000256" key="1">
    <source>
        <dbReference type="ARBA" id="ARBA00001973"/>
    </source>
</evidence>
<dbReference type="InterPro" id="IPR005103">
    <property type="entry name" value="AA9_LPMO"/>
</dbReference>
<dbReference type="Pfam" id="PF00544">
    <property type="entry name" value="Pectate_lyase_4"/>
    <property type="match status" value="1"/>
</dbReference>
<comment type="similarity">
    <text evidence="4 19">Belongs to the polysaccharide lyase 1 family.</text>
</comment>
<dbReference type="AlphaFoldDB" id="A0A8H4FGC3"/>
<dbReference type="InterPro" id="IPR009799">
    <property type="entry name" value="EthD_dom"/>
</dbReference>
<dbReference type="Pfam" id="PF00734">
    <property type="entry name" value="CBM_1"/>
    <property type="match status" value="1"/>
</dbReference>
<evidence type="ECO:0000256" key="15">
    <source>
        <dbReference type="ARBA" id="ARBA00023326"/>
    </source>
</evidence>
<evidence type="ECO:0000256" key="16">
    <source>
        <dbReference type="ARBA" id="ARBA00044502"/>
    </source>
</evidence>
<comment type="caution">
    <text evidence="23">The sequence shown here is derived from an EMBL/GenBank/DDBJ whole genome shotgun (WGS) entry which is preliminary data.</text>
</comment>
<dbReference type="PANTHER" id="PTHR33353:SF36">
    <property type="entry name" value="ENDO-BETA-1,4-GLUCANASE D"/>
    <property type="match status" value="1"/>
</dbReference>
<dbReference type="GO" id="GO:0046872">
    <property type="term" value="F:metal ion binding"/>
    <property type="evidence" value="ECO:0007669"/>
    <property type="project" value="UniProtKB-KW"/>
</dbReference>
<evidence type="ECO:0000256" key="2">
    <source>
        <dbReference type="ARBA" id="ARBA00004613"/>
    </source>
</evidence>
<evidence type="ECO:0000256" key="10">
    <source>
        <dbReference type="ARBA" id="ARBA00023008"/>
    </source>
</evidence>
<evidence type="ECO:0000256" key="14">
    <source>
        <dbReference type="ARBA" id="ARBA00023277"/>
    </source>
</evidence>
<dbReference type="EMBL" id="WVTB01000081">
    <property type="protein sequence ID" value="KAF3799969.1"/>
    <property type="molecule type" value="Genomic_DNA"/>
</dbReference>
<evidence type="ECO:0000256" key="17">
    <source>
        <dbReference type="ARBA" id="ARBA00045077"/>
    </source>
</evidence>
<dbReference type="Gene3D" id="2.160.20.10">
    <property type="entry name" value="Single-stranded right-handed beta-helix, Pectin lyase-like"/>
    <property type="match status" value="1"/>
</dbReference>
<dbReference type="GeneID" id="69008248"/>
<evidence type="ECO:0000313" key="23">
    <source>
        <dbReference type="EMBL" id="KAF3799969.1"/>
    </source>
</evidence>
<feature type="compositionally biased region" description="Low complexity" evidence="20">
    <location>
        <begin position="275"/>
        <end position="301"/>
    </location>
</feature>